<dbReference type="SUPFAM" id="SSF51735">
    <property type="entry name" value="NAD(P)-binding Rossmann-fold domains"/>
    <property type="match status" value="1"/>
</dbReference>
<dbReference type="Gene3D" id="1.10.1040.50">
    <property type="match status" value="1"/>
</dbReference>
<name>A0ABS3E2Y5_9GAMM</name>
<evidence type="ECO:0000313" key="4">
    <source>
        <dbReference type="EMBL" id="MBN8429655.1"/>
    </source>
</evidence>
<evidence type="ECO:0008006" key="6">
    <source>
        <dbReference type="Google" id="ProtNLM"/>
    </source>
</evidence>
<reference evidence="4 5" key="1">
    <citation type="submission" date="2020-12" db="EMBL/GenBank/DDBJ databases">
        <title>Oil enriched cultivation method for isolating marine PHA-producing bacteria.</title>
        <authorList>
            <person name="Zheng W."/>
            <person name="Yu S."/>
            <person name="Huang Y."/>
        </authorList>
    </citation>
    <scope>NUCLEOTIDE SEQUENCE [LARGE SCALE GENOMIC DNA]</scope>
    <source>
        <strain evidence="4 5">SN0-2</strain>
    </source>
</reference>
<sequence>MNQKSIKKICYIGAGTMGSYNALIAALAGYEVTLYDRDSRAIADVPVRQKEIAAMLVASGKVTRSAIDHCWERVATSDDLAAALSGVDLISESVTETLEVKRAVLQQVEAHMCPGTLLTTNTSALLPSEIDTGLKSGETFAALHSYLGAPLIDIVPGPRAQRHVAQVLENYVRSLGCVPMVLHKEYPGYLLNSLLGPLLTTAVLLVTRSRASIEQVDRAWMRNMGAPMGPFGMMDFFGLNVVLDSWNRPAQTLERAQFKAEITAYLQSFVESGYIGMKSGRGFYTYPAPSYVSEHFIRQERSKEEIFTALMANVVQAGLLIVADGAATATEVDLAWRVGTGLETAPLELVNTSGSFALRDTVLSAHSDLSLLNDAQRQQAHAALAAAVPA</sequence>
<dbReference type="Pfam" id="PF02737">
    <property type="entry name" value="3HCDH_N"/>
    <property type="match status" value="1"/>
</dbReference>
<feature type="domain" description="3-hydroxyacyl-CoA dehydrogenase C-terminal" evidence="2">
    <location>
        <begin position="188"/>
        <end position="286"/>
    </location>
</feature>
<evidence type="ECO:0000259" key="3">
    <source>
        <dbReference type="Pfam" id="PF02737"/>
    </source>
</evidence>
<dbReference type="InterPro" id="IPR008927">
    <property type="entry name" value="6-PGluconate_DH-like_C_sf"/>
</dbReference>
<evidence type="ECO:0000259" key="2">
    <source>
        <dbReference type="Pfam" id="PF00725"/>
    </source>
</evidence>
<dbReference type="EMBL" id="JAEKJR010000001">
    <property type="protein sequence ID" value="MBN8429655.1"/>
    <property type="molecule type" value="Genomic_DNA"/>
</dbReference>
<protein>
    <recommendedName>
        <fullName evidence="6">3-hydroxyacyl-CoA dehydrogenase</fullName>
    </recommendedName>
</protein>
<dbReference type="PANTHER" id="PTHR48075">
    <property type="entry name" value="3-HYDROXYACYL-COA DEHYDROGENASE FAMILY PROTEIN"/>
    <property type="match status" value="1"/>
</dbReference>
<gene>
    <name evidence="4" type="ORF">JF535_02200</name>
</gene>
<dbReference type="InterPro" id="IPR036291">
    <property type="entry name" value="NAD(P)-bd_dom_sf"/>
</dbReference>
<feature type="domain" description="3-hydroxyacyl-CoA dehydrogenase NAD binding" evidence="3">
    <location>
        <begin position="9"/>
        <end position="184"/>
    </location>
</feature>
<evidence type="ECO:0000313" key="5">
    <source>
        <dbReference type="Proteomes" id="UP000664293"/>
    </source>
</evidence>
<accession>A0ABS3E2Y5</accession>
<keyword evidence="1" id="KW-0560">Oxidoreductase</keyword>
<evidence type="ECO:0000256" key="1">
    <source>
        <dbReference type="ARBA" id="ARBA00023002"/>
    </source>
</evidence>
<comment type="caution">
    <text evidence="4">The sequence shown here is derived from an EMBL/GenBank/DDBJ whole genome shotgun (WGS) entry which is preliminary data.</text>
</comment>
<dbReference type="Gene3D" id="3.40.50.720">
    <property type="entry name" value="NAD(P)-binding Rossmann-like Domain"/>
    <property type="match status" value="1"/>
</dbReference>
<proteinExistence type="predicted"/>
<dbReference type="PANTHER" id="PTHR48075:SF5">
    <property type="entry name" value="3-HYDROXYBUTYRYL-COA DEHYDROGENASE"/>
    <property type="match status" value="1"/>
</dbReference>
<dbReference type="Proteomes" id="UP000664293">
    <property type="component" value="Unassembled WGS sequence"/>
</dbReference>
<dbReference type="InterPro" id="IPR006176">
    <property type="entry name" value="3-OHacyl-CoA_DH_NAD-bd"/>
</dbReference>
<dbReference type="Pfam" id="PF00725">
    <property type="entry name" value="3HCDH"/>
    <property type="match status" value="1"/>
</dbReference>
<dbReference type="SUPFAM" id="SSF48179">
    <property type="entry name" value="6-phosphogluconate dehydrogenase C-terminal domain-like"/>
    <property type="match status" value="2"/>
</dbReference>
<dbReference type="RefSeq" id="WP_206998494.1">
    <property type="nucleotide sequence ID" value="NZ_JAEKJR010000001.1"/>
</dbReference>
<organism evidence="4 5">
    <name type="scientific">Microbulbifer salipaludis</name>
    <dbReference type="NCBI Taxonomy" id="187980"/>
    <lineage>
        <taxon>Bacteria</taxon>
        <taxon>Pseudomonadati</taxon>
        <taxon>Pseudomonadota</taxon>
        <taxon>Gammaproteobacteria</taxon>
        <taxon>Cellvibrionales</taxon>
        <taxon>Microbulbiferaceae</taxon>
        <taxon>Microbulbifer</taxon>
    </lineage>
</organism>
<keyword evidence="5" id="KW-1185">Reference proteome</keyword>
<dbReference type="InterPro" id="IPR006108">
    <property type="entry name" value="3HC_DH_C"/>
</dbReference>